<dbReference type="Gene3D" id="3.40.50.2000">
    <property type="entry name" value="Glycogen Phosphorylase B"/>
    <property type="match status" value="2"/>
</dbReference>
<evidence type="ECO:0000256" key="3">
    <source>
        <dbReference type="ARBA" id="ARBA00022679"/>
    </source>
</evidence>
<protein>
    <submittedName>
        <fullName evidence="6">UDP:flavonoid glycosyltransferase YjiC, YdhE family</fullName>
    </submittedName>
</protein>
<dbReference type="GO" id="GO:0016758">
    <property type="term" value="F:hexosyltransferase activity"/>
    <property type="evidence" value="ECO:0007669"/>
    <property type="project" value="UniProtKB-ARBA"/>
</dbReference>
<gene>
    <name evidence="6" type="ORF">SAMN04490357_0080</name>
</gene>
<comment type="similarity">
    <text evidence="1">Belongs to the glycosyltransferase 28 family.</text>
</comment>
<dbReference type="PANTHER" id="PTHR48050">
    <property type="entry name" value="STEROL 3-BETA-GLUCOSYLTRANSFERASE"/>
    <property type="match status" value="1"/>
</dbReference>
<dbReference type="Pfam" id="PF21036">
    <property type="entry name" value="EryCIII-like_N"/>
    <property type="match status" value="1"/>
</dbReference>
<keyword evidence="2" id="KW-0328">Glycosyltransferase</keyword>
<feature type="domain" description="Erythromycin biosynthesis protein CIII-like C-terminal" evidence="4">
    <location>
        <begin position="263"/>
        <end position="406"/>
    </location>
</feature>
<proteinExistence type="inferred from homology"/>
<dbReference type="AlphaFoldDB" id="A0A1H4IA85"/>
<dbReference type="SUPFAM" id="SSF53756">
    <property type="entry name" value="UDP-Glycosyltransferase/glycogen phosphorylase"/>
    <property type="match status" value="1"/>
</dbReference>
<dbReference type="InterPro" id="IPR002213">
    <property type="entry name" value="UDP_glucos_trans"/>
</dbReference>
<evidence type="ECO:0000259" key="4">
    <source>
        <dbReference type="Pfam" id="PF06722"/>
    </source>
</evidence>
<dbReference type="Pfam" id="PF06722">
    <property type="entry name" value="EryCIII-like_C"/>
    <property type="match status" value="1"/>
</dbReference>
<sequence length="412" mass="43809">MRVLFTVSDWTGHYYPLVPLGWALQAAGHEVRVACALSQTEPLGRTGLTAVPVMRPGLEMIVQGRLRNYWDAQEGRWPHPGLPPHPLTGEVLTDLAEFDFPAFRAGERDRILRATRDTFDAVVGFARAWRPELVVHDRLSIEGLLAARVLGVPAVLHLWGPHGTAEPEPELRVLPGDPTGSFPRHGQPEMGPELIEHVIDPCPPSLAPPTDAHRLRMRHIPYNGPGAAPAVAPPTDDRPRVCVVWGNSMTRIYGPASQLLPELVAAFAGLDAEIVVLGGPADTATLGDPPPGVRVLGTVPLRLVLPGCAAVVHYGGSGVTMTAVAAGVPQLGVPFSAEQGVNVRRVAQAGAGLVVPAATPDRPDAARTALAALLADASFRHHAERLRDELRALRTPADLVPVLEELAAEAAA</sequence>
<accession>A0A1H4IA85</accession>
<evidence type="ECO:0000313" key="7">
    <source>
        <dbReference type="Proteomes" id="UP000182375"/>
    </source>
</evidence>
<dbReference type="GeneID" id="95509405"/>
<dbReference type="CDD" id="cd03784">
    <property type="entry name" value="GT1_Gtf-like"/>
    <property type="match status" value="1"/>
</dbReference>
<dbReference type="RefSeq" id="WP_074989965.1">
    <property type="nucleotide sequence ID" value="NZ_FNTD01000003.1"/>
</dbReference>
<dbReference type="InterPro" id="IPR010610">
    <property type="entry name" value="EryCIII-like_C"/>
</dbReference>
<reference evidence="6 7" key="1">
    <citation type="submission" date="2016-10" db="EMBL/GenBank/DDBJ databases">
        <authorList>
            <person name="de Groot N.N."/>
        </authorList>
    </citation>
    <scope>NUCLEOTIDE SEQUENCE [LARGE SCALE GENOMIC DNA]</scope>
    <source>
        <strain evidence="6 7">DSM 40306</strain>
    </source>
</reference>
<evidence type="ECO:0000313" key="6">
    <source>
        <dbReference type="EMBL" id="SEB30825.1"/>
    </source>
</evidence>
<dbReference type="Proteomes" id="UP000182375">
    <property type="component" value="Unassembled WGS sequence"/>
</dbReference>
<dbReference type="STRING" id="67331.SAMN04490357_0080"/>
<organism evidence="6 7">
    <name type="scientific">Streptomyces misionensis</name>
    <dbReference type="NCBI Taxonomy" id="67331"/>
    <lineage>
        <taxon>Bacteria</taxon>
        <taxon>Bacillati</taxon>
        <taxon>Actinomycetota</taxon>
        <taxon>Actinomycetes</taxon>
        <taxon>Kitasatosporales</taxon>
        <taxon>Streptomycetaceae</taxon>
        <taxon>Streptomyces</taxon>
    </lineage>
</organism>
<evidence type="ECO:0000256" key="1">
    <source>
        <dbReference type="ARBA" id="ARBA00006962"/>
    </source>
</evidence>
<dbReference type="GO" id="GO:0017000">
    <property type="term" value="P:antibiotic biosynthetic process"/>
    <property type="evidence" value="ECO:0007669"/>
    <property type="project" value="UniProtKB-ARBA"/>
</dbReference>
<evidence type="ECO:0000259" key="5">
    <source>
        <dbReference type="Pfam" id="PF21036"/>
    </source>
</evidence>
<dbReference type="GO" id="GO:0008194">
    <property type="term" value="F:UDP-glycosyltransferase activity"/>
    <property type="evidence" value="ECO:0007669"/>
    <property type="project" value="InterPro"/>
</dbReference>
<dbReference type="InterPro" id="IPR050426">
    <property type="entry name" value="Glycosyltransferase_28"/>
</dbReference>
<name>A0A1H4IA85_9ACTN</name>
<evidence type="ECO:0000256" key="2">
    <source>
        <dbReference type="ARBA" id="ARBA00022676"/>
    </source>
</evidence>
<dbReference type="EMBL" id="FNTD01000003">
    <property type="protein sequence ID" value="SEB30825.1"/>
    <property type="molecule type" value="Genomic_DNA"/>
</dbReference>
<feature type="domain" description="Erythromycin biosynthesis protein CIII-like N-terminal" evidence="5">
    <location>
        <begin position="118"/>
        <end position="246"/>
    </location>
</feature>
<dbReference type="InterPro" id="IPR048284">
    <property type="entry name" value="EryCIII-like_N"/>
</dbReference>
<dbReference type="PANTHER" id="PTHR48050:SF13">
    <property type="entry name" value="STEROL 3-BETA-GLUCOSYLTRANSFERASE UGT80A2"/>
    <property type="match status" value="1"/>
</dbReference>
<keyword evidence="3 6" id="KW-0808">Transferase</keyword>